<comment type="similarity">
    <text evidence="8">Belongs to the class-I aminoacyl-tRNA synthetase family. TyrS type 1 subfamily.</text>
</comment>
<dbReference type="SUPFAM" id="SSF55174">
    <property type="entry name" value="Alpha-L RNA-binding motif"/>
    <property type="match status" value="1"/>
</dbReference>
<dbReference type="PANTHER" id="PTHR11766">
    <property type="entry name" value="TYROSYL-TRNA SYNTHETASE"/>
    <property type="match status" value="1"/>
</dbReference>
<dbReference type="GO" id="GO:0004831">
    <property type="term" value="F:tyrosine-tRNA ligase activity"/>
    <property type="evidence" value="ECO:0007669"/>
    <property type="project" value="UniProtKB-UniRule"/>
</dbReference>
<comment type="caution">
    <text evidence="11">The sequence shown here is derived from an EMBL/GenBank/DDBJ whole genome shotgun (WGS) entry which is preliminary data.</text>
</comment>
<dbReference type="AlphaFoldDB" id="A0AA40PQ33"/>
<dbReference type="CDD" id="cd00805">
    <property type="entry name" value="TyrRS_core"/>
    <property type="match status" value="1"/>
</dbReference>
<dbReference type="InterPro" id="IPR002942">
    <property type="entry name" value="S4_RNA-bd"/>
</dbReference>
<feature type="binding site" evidence="8">
    <location>
        <position position="166"/>
    </location>
    <ligand>
        <name>L-tyrosine</name>
        <dbReference type="ChEBI" id="CHEBI:58315"/>
    </ligand>
</feature>
<evidence type="ECO:0000256" key="3">
    <source>
        <dbReference type="ARBA" id="ARBA00022840"/>
    </source>
</evidence>
<dbReference type="InterPro" id="IPR024107">
    <property type="entry name" value="Tyr-tRNA-ligase_bac_1"/>
</dbReference>
<evidence type="ECO:0000256" key="2">
    <source>
        <dbReference type="ARBA" id="ARBA00022741"/>
    </source>
</evidence>
<reference evidence="11 12" key="1">
    <citation type="submission" date="2015-06" db="EMBL/GenBank/DDBJ databases">
        <title>More than comparative genomics: Whole genome sequencing reveals elusive C. pecorum plasmid and re-evaluates genetic differences and phylogenetic relationships between C. pecorum from pig, cattle, sheep and koala hosts.</title>
        <authorList>
            <person name="Jelocnik M."/>
            <person name="Bachmann N.L."/>
            <person name="Kaltenboeck B."/>
            <person name="Waugh C."/>
            <person name="Woolford L."/>
            <person name="Speight N."/>
            <person name="Gillett A."/>
            <person name="Higgins D."/>
            <person name="Flanagan C."/>
            <person name="Myers G."/>
            <person name="Timms P."/>
            <person name="Polkinghorne A."/>
        </authorList>
    </citation>
    <scope>NUCLEOTIDE SEQUENCE [LARGE SCALE GENOMIC DNA]</scope>
    <source>
        <strain evidence="11 12">L1</strain>
    </source>
</reference>
<name>A0AA40PQ33_9CHLA</name>
<evidence type="ECO:0000313" key="11">
    <source>
        <dbReference type="EMBL" id="KTF28646.1"/>
    </source>
</evidence>
<feature type="short sequence motif" description="'KMSKS' region" evidence="8">
    <location>
        <begin position="222"/>
        <end position="226"/>
    </location>
</feature>
<dbReference type="GO" id="GO:0005829">
    <property type="term" value="C:cytosol"/>
    <property type="evidence" value="ECO:0007669"/>
    <property type="project" value="TreeGrafter"/>
</dbReference>
<protein>
    <recommendedName>
        <fullName evidence="8">Tyrosine--tRNA ligase</fullName>
        <ecNumber evidence="8">6.1.1.1</ecNumber>
    </recommendedName>
    <alternativeName>
        <fullName evidence="8">Tyrosyl-tRNA synthetase</fullName>
        <shortName evidence="8">TyrRS</shortName>
    </alternativeName>
</protein>
<keyword evidence="4 9" id="KW-0694">RNA-binding</keyword>
<evidence type="ECO:0000313" key="12">
    <source>
        <dbReference type="Proteomes" id="UP000054301"/>
    </source>
</evidence>
<evidence type="ECO:0000256" key="5">
    <source>
        <dbReference type="ARBA" id="ARBA00022917"/>
    </source>
</evidence>
<comment type="subcellular location">
    <subcellularLocation>
        <location evidence="8">Cytoplasm</location>
    </subcellularLocation>
</comment>
<comment type="catalytic activity">
    <reaction evidence="7 8">
        <text>tRNA(Tyr) + L-tyrosine + ATP = L-tyrosyl-tRNA(Tyr) + AMP + diphosphate + H(+)</text>
        <dbReference type="Rhea" id="RHEA:10220"/>
        <dbReference type="Rhea" id="RHEA-COMP:9706"/>
        <dbReference type="Rhea" id="RHEA-COMP:9707"/>
        <dbReference type="ChEBI" id="CHEBI:15378"/>
        <dbReference type="ChEBI" id="CHEBI:30616"/>
        <dbReference type="ChEBI" id="CHEBI:33019"/>
        <dbReference type="ChEBI" id="CHEBI:58315"/>
        <dbReference type="ChEBI" id="CHEBI:78442"/>
        <dbReference type="ChEBI" id="CHEBI:78536"/>
        <dbReference type="ChEBI" id="CHEBI:456215"/>
        <dbReference type="EC" id="6.1.1.1"/>
    </reaction>
</comment>
<keyword evidence="1 8" id="KW-0436">Ligase</keyword>
<dbReference type="GO" id="GO:0003723">
    <property type="term" value="F:RNA binding"/>
    <property type="evidence" value="ECO:0007669"/>
    <property type="project" value="UniProtKB-KW"/>
</dbReference>
<keyword evidence="5 8" id="KW-0648">Protein biosynthesis</keyword>
<dbReference type="Gene3D" id="3.40.50.620">
    <property type="entry name" value="HUPs"/>
    <property type="match status" value="1"/>
</dbReference>
<evidence type="ECO:0000256" key="9">
    <source>
        <dbReference type="PROSITE-ProRule" id="PRU00182"/>
    </source>
</evidence>
<dbReference type="PRINTS" id="PR01040">
    <property type="entry name" value="TRNASYNTHTYR"/>
</dbReference>
<dbReference type="Gene3D" id="1.10.240.10">
    <property type="entry name" value="Tyrosyl-Transfer RNA Synthetase"/>
    <property type="match status" value="1"/>
</dbReference>
<dbReference type="GO" id="GO:0005524">
    <property type="term" value="F:ATP binding"/>
    <property type="evidence" value="ECO:0007669"/>
    <property type="project" value="UniProtKB-UniRule"/>
</dbReference>
<keyword evidence="8" id="KW-0963">Cytoplasm</keyword>
<dbReference type="Gene3D" id="3.10.290.10">
    <property type="entry name" value="RNA-binding S4 domain"/>
    <property type="match status" value="1"/>
</dbReference>
<dbReference type="SUPFAM" id="SSF52374">
    <property type="entry name" value="Nucleotidylyl transferase"/>
    <property type="match status" value="1"/>
</dbReference>
<organism evidence="11 12">
    <name type="scientific">Chlamydia pecorum</name>
    <dbReference type="NCBI Taxonomy" id="85991"/>
    <lineage>
        <taxon>Bacteria</taxon>
        <taxon>Pseudomonadati</taxon>
        <taxon>Chlamydiota</taxon>
        <taxon>Chlamydiia</taxon>
        <taxon>Chlamydiales</taxon>
        <taxon>Chlamydiaceae</taxon>
        <taxon>Chlamydia/Chlamydophila group</taxon>
        <taxon>Chlamydia</taxon>
    </lineage>
</organism>
<gene>
    <name evidence="8 11" type="primary">tyrS</name>
    <name evidence="11" type="ORF">cpL1_0681</name>
</gene>
<proteinExistence type="inferred from homology"/>
<evidence type="ECO:0000256" key="6">
    <source>
        <dbReference type="ARBA" id="ARBA00023146"/>
    </source>
</evidence>
<dbReference type="FunFam" id="3.40.50.620:FF:000287">
    <property type="entry name" value="Tyrosine--tRNA ligase"/>
    <property type="match status" value="1"/>
</dbReference>
<dbReference type="NCBIfam" id="TIGR00234">
    <property type="entry name" value="tyrS"/>
    <property type="match status" value="1"/>
</dbReference>
<dbReference type="SMART" id="SM00363">
    <property type="entry name" value="S4"/>
    <property type="match status" value="1"/>
</dbReference>
<dbReference type="CDD" id="cd00165">
    <property type="entry name" value="S4"/>
    <property type="match status" value="1"/>
</dbReference>
<evidence type="ECO:0000256" key="8">
    <source>
        <dbReference type="HAMAP-Rule" id="MF_02006"/>
    </source>
</evidence>
<feature type="binding site" evidence="8">
    <location>
        <position position="162"/>
    </location>
    <ligand>
        <name>L-tyrosine</name>
        <dbReference type="ChEBI" id="CHEBI:58315"/>
    </ligand>
</feature>
<evidence type="ECO:0000256" key="7">
    <source>
        <dbReference type="ARBA" id="ARBA00048248"/>
    </source>
</evidence>
<dbReference type="EMBL" id="LFRH01000003">
    <property type="protein sequence ID" value="KTF28646.1"/>
    <property type="molecule type" value="Genomic_DNA"/>
</dbReference>
<dbReference type="Pfam" id="PF00579">
    <property type="entry name" value="tRNA-synt_1b"/>
    <property type="match status" value="1"/>
</dbReference>
<dbReference type="InterPro" id="IPR024088">
    <property type="entry name" value="Tyr-tRNA-ligase_bac-type"/>
</dbReference>
<feature type="domain" description="RNA-binding S4" evidence="10">
    <location>
        <begin position="346"/>
        <end position="408"/>
    </location>
</feature>
<sequence>MYAFLQSLKARNILENFSSGLETIEGKVSAYLGFDPTAASLHIGHWIGICFLKRLAEFGITPIALVGGATGMVGDPSGKNTERSLLSAEEVFKNGQKIAESLTKHLPGVAVLNNIDWFQDLSVIDFLRDVGKHFRIGQMLTKDVVKQRVDSEEGISYTEFSYMLLQAYDFYYLFKNHGVVLQCGGSDQWGNITSGIEFIRRHNLGQAHGLTYPLLTNSQGKKIGKTESGTVWLDPELTSPYELYQYFLRLPDSDVLVVARTLTMLSNEEIFALDQQFLSDPVGVKKIVAENIVQAIHGDHGLAEAKRVTENIHPGALASLSEQNFRELAASGLGISIERSAVLGKRWVDLCVSLGFCGSKGEARRLIEQKGLYVNNLAIDNELSILEEFQVCFGHYVLLSQGKKRKLVLQLV</sequence>
<evidence type="ECO:0000259" key="10">
    <source>
        <dbReference type="SMART" id="SM00363"/>
    </source>
</evidence>
<keyword evidence="3 8" id="KW-0067">ATP-binding</keyword>
<dbReference type="HAMAP" id="MF_02006">
    <property type="entry name" value="Tyr_tRNA_synth_type1"/>
    <property type="match status" value="1"/>
</dbReference>
<comment type="subunit">
    <text evidence="8">Homodimer.</text>
</comment>
<dbReference type="RefSeq" id="WP_021756583.1">
    <property type="nucleotide sequence ID" value="NZ_LFRH01000003.1"/>
</dbReference>
<feature type="binding site" evidence="8">
    <location>
        <position position="31"/>
    </location>
    <ligand>
        <name>L-tyrosine</name>
        <dbReference type="ChEBI" id="CHEBI:58315"/>
    </ligand>
</feature>
<dbReference type="GO" id="GO:0006437">
    <property type="term" value="P:tyrosyl-tRNA aminoacylation"/>
    <property type="evidence" value="ECO:0007669"/>
    <property type="project" value="UniProtKB-UniRule"/>
</dbReference>
<dbReference type="PROSITE" id="PS50889">
    <property type="entry name" value="S4"/>
    <property type="match status" value="1"/>
</dbReference>
<dbReference type="PANTHER" id="PTHR11766:SF0">
    <property type="entry name" value="TYROSINE--TRNA LIGASE, MITOCHONDRIAL"/>
    <property type="match status" value="1"/>
</dbReference>
<dbReference type="InterPro" id="IPR002307">
    <property type="entry name" value="Tyr-tRNA-ligase"/>
</dbReference>
<dbReference type="EC" id="6.1.1.1" evidence="8"/>
<accession>A0AA40PQ33</accession>
<dbReference type="InterPro" id="IPR002305">
    <property type="entry name" value="aa-tRNA-synth_Ic"/>
</dbReference>
<keyword evidence="2 8" id="KW-0547">Nucleotide-binding</keyword>
<dbReference type="InterPro" id="IPR014729">
    <property type="entry name" value="Rossmann-like_a/b/a_fold"/>
</dbReference>
<dbReference type="Proteomes" id="UP000054301">
    <property type="component" value="Unassembled WGS sequence"/>
</dbReference>
<evidence type="ECO:0000256" key="1">
    <source>
        <dbReference type="ARBA" id="ARBA00022598"/>
    </source>
</evidence>
<feature type="short sequence motif" description="'HIGH' region" evidence="8">
    <location>
        <begin position="36"/>
        <end position="45"/>
    </location>
</feature>
<dbReference type="InterPro" id="IPR036986">
    <property type="entry name" value="S4_RNA-bd_sf"/>
</dbReference>
<feature type="binding site" evidence="8">
    <location>
        <position position="225"/>
    </location>
    <ligand>
        <name>ATP</name>
        <dbReference type="ChEBI" id="CHEBI:30616"/>
    </ligand>
</feature>
<keyword evidence="6 8" id="KW-0030">Aminoacyl-tRNA synthetase</keyword>
<comment type="function">
    <text evidence="8">Catalyzes the attachment of tyrosine to tRNA(Tyr) in a two-step reaction: tyrosine is first activated by ATP to form Tyr-AMP and then transferred to the acceptor end of tRNA(Tyr).</text>
</comment>
<evidence type="ECO:0000256" key="4">
    <source>
        <dbReference type="ARBA" id="ARBA00022884"/>
    </source>
</evidence>